<sequence>MSNTYDCLVIGCGFAGSVVSRELAERLGKKVLIIEKRNHVGGNMYDLFNKDGILVHKYGPHIFHTNSKRVFDYISRFTQWRNYSHEVLADIHGKLVPIPFNLNSLNMTFSFEKAERLKKKLVSIYGMNTRLTIAQLRGEIDPDLRELADFVYNNVFLYYTQKQWGVTPENIDPSVTARVPILISQDNRYFQDKYQGMPSDGYTVLFEKLLDNPNINLRFNTDASKLVSIKENQVFFEDKPFKGTIIYTGALDEFFDCKFGRLPYRTLDFLFETHDIARYQPKGTVNYTVDQPFTRITEFKHLTGQNVSGKTTIMKEYPKAYTGAENEIPYYAILNEENFQLYKKYEQLTKELSDFHLLGRLAEYKYYNMDSIIERALILADEIICDEKGND</sequence>
<evidence type="ECO:0000259" key="6">
    <source>
        <dbReference type="Pfam" id="PF03275"/>
    </source>
</evidence>
<evidence type="ECO:0000313" key="7">
    <source>
        <dbReference type="EMBL" id="NMM63097.1"/>
    </source>
</evidence>
<reference evidence="7 8" key="2">
    <citation type="submission" date="2020-06" db="EMBL/GenBank/DDBJ databases">
        <title>Complete Genome Sequence of Clostridium muelleri sp. nov. P21T, an Acid-Alcohol Producing Acetogen Isolated from Old Hay.</title>
        <authorList>
            <person name="Duncan K.E."/>
            <person name="Tanner R.S."/>
        </authorList>
    </citation>
    <scope>NUCLEOTIDE SEQUENCE [LARGE SCALE GENOMIC DNA]</scope>
    <source>
        <strain evidence="7 8">P21</strain>
    </source>
</reference>
<gene>
    <name evidence="7" type="primary">glf</name>
    <name evidence="7" type="ORF">HBE96_10390</name>
</gene>
<dbReference type="NCBIfam" id="TIGR00031">
    <property type="entry name" value="UDP-GALP_mutase"/>
    <property type="match status" value="1"/>
</dbReference>
<organism evidence="7 8">
    <name type="scientific">Clostridium muellerianum</name>
    <dbReference type="NCBI Taxonomy" id="2716538"/>
    <lineage>
        <taxon>Bacteria</taxon>
        <taxon>Bacillati</taxon>
        <taxon>Bacillota</taxon>
        <taxon>Clostridia</taxon>
        <taxon>Eubacteriales</taxon>
        <taxon>Clostridiaceae</taxon>
        <taxon>Clostridium</taxon>
    </lineage>
</organism>
<protein>
    <submittedName>
        <fullName evidence="7">UDP-galactopyranose mutase</fullName>
        <ecNumber evidence="7">5.4.99.9</ecNumber>
    </submittedName>
</protein>
<evidence type="ECO:0000256" key="5">
    <source>
        <dbReference type="ARBA" id="ARBA00023235"/>
    </source>
</evidence>
<dbReference type="InterPro" id="IPR004379">
    <property type="entry name" value="UDP-GALP_mutase"/>
</dbReference>
<proteinExistence type="inferred from homology"/>
<evidence type="ECO:0000256" key="4">
    <source>
        <dbReference type="ARBA" id="ARBA00022827"/>
    </source>
</evidence>
<dbReference type="EMBL" id="JABBNI010000018">
    <property type="protein sequence ID" value="NMM63097.1"/>
    <property type="molecule type" value="Genomic_DNA"/>
</dbReference>
<dbReference type="SUPFAM" id="SSF54373">
    <property type="entry name" value="FAD-linked reductases, C-terminal domain"/>
    <property type="match status" value="1"/>
</dbReference>
<dbReference type="GO" id="GO:0008767">
    <property type="term" value="F:UDP-galactopyranose mutase activity"/>
    <property type="evidence" value="ECO:0007669"/>
    <property type="project" value="UniProtKB-EC"/>
</dbReference>
<dbReference type="Proteomes" id="UP000537131">
    <property type="component" value="Unassembled WGS sequence"/>
</dbReference>
<dbReference type="Gene3D" id="3.40.50.720">
    <property type="entry name" value="NAD(P)-binding Rossmann-like Domain"/>
    <property type="match status" value="3"/>
</dbReference>
<comment type="cofactor">
    <cofactor evidence="1">
        <name>FAD</name>
        <dbReference type="ChEBI" id="CHEBI:57692"/>
    </cofactor>
</comment>
<name>A0A7Y0EGR8_9CLOT</name>
<evidence type="ECO:0000256" key="2">
    <source>
        <dbReference type="ARBA" id="ARBA00009321"/>
    </source>
</evidence>
<evidence type="ECO:0000256" key="1">
    <source>
        <dbReference type="ARBA" id="ARBA00001974"/>
    </source>
</evidence>
<evidence type="ECO:0000313" key="8">
    <source>
        <dbReference type="Proteomes" id="UP000537131"/>
    </source>
</evidence>
<dbReference type="SUPFAM" id="SSF51971">
    <property type="entry name" value="Nucleotide-binding domain"/>
    <property type="match status" value="1"/>
</dbReference>
<dbReference type="GO" id="GO:0050660">
    <property type="term" value="F:flavin adenine dinucleotide binding"/>
    <property type="evidence" value="ECO:0007669"/>
    <property type="project" value="TreeGrafter"/>
</dbReference>
<evidence type="ECO:0000256" key="3">
    <source>
        <dbReference type="ARBA" id="ARBA00022630"/>
    </source>
</evidence>
<dbReference type="InterPro" id="IPR015899">
    <property type="entry name" value="UDP-GalPyranose_mutase_C"/>
</dbReference>
<dbReference type="AlphaFoldDB" id="A0A7Y0EGR8"/>
<dbReference type="EC" id="5.4.99.9" evidence="7"/>
<dbReference type="PANTHER" id="PTHR21197">
    <property type="entry name" value="UDP-GALACTOPYRANOSE MUTASE"/>
    <property type="match status" value="1"/>
</dbReference>
<keyword evidence="5 7" id="KW-0413">Isomerase</keyword>
<keyword evidence="4" id="KW-0274">FAD</keyword>
<dbReference type="GO" id="GO:0005829">
    <property type="term" value="C:cytosol"/>
    <property type="evidence" value="ECO:0007669"/>
    <property type="project" value="TreeGrafter"/>
</dbReference>
<feature type="domain" description="UDP-galactopyranose mutase C-terminal" evidence="6">
    <location>
        <begin position="155"/>
        <end position="366"/>
    </location>
</feature>
<keyword evidence="3" id="KW-0285">Flavoprotein</keyword>
<dbReference type="Pfam" id="PF03275">
    <property type="entry name" value="GLF"/>
    <property type="match status" value="1"/>
</dbReference>
<dbReference type="RefSeq" id="WP_169297703.1">
    <property type="nucleotide sequence ID" value="NZ_JABBNI010000018.1"/>
</dbReference>
<dbReference type="Pfam" id="PF13450">
    <property type="entry name" value="NAD_binding_8"/>
    <property type="match status" value="1"/>
</dbReference>
<accession>A0A7Y0EGR8</accession>
<comment type="similarity">
    <text evidence="2">Belongs to the UDP-galactopyranose/dTDP-fucopyranose mutase family.</text>
</comment>
<keyword evidence="8" id="KW-1185">Reference proteome</keyword>
<reference evidence="7 8" key="1">
    <citation type="submission" date="2020-04" db="EMBL/GenBank/DDBJ databases">
        <authorList>
            <person name="Doyle D.A."/>
        </authorList>
    </citation>
    <scope>NUCLEOTIDE SEQUENCE [LARGE SCALE GENOMIC DNA]</scope>
    <source>
        <strain evidence="7 8">P21</strain>
    </source>
</reference>
<comment type="caution">
    <text evidence="7">The sequence shown here is derived from an EMBL/GenBank/DDBJ whole genome shotgun (WGS) entry which is preliminary data.</text>
</comment>
<dbReference type="PANTHER" id="PTHR21197:SF0">
    <property type="entry name" value="UDP-GALACTOPYRANOSE MUTASE"/>
    <property type="match status" value="1"/>
</dbReference>